<feature type="transmembrane region" description="Helical" evidence="1">
    <location>
        <begin position="36"/>
        <end position="53"/>
    </location>
</feature>
<dbReference type="EMBL" id="PFBO01000067">
    <property type="protein sequence ID" value="PIT90463.1"/>
    <property type="molecule type" value="Genomic_DNA"/>
</dbReference>
<proteinExistence type="predicted"/>
<name>A0A2M6WCD6_9BACT</name>
<comment type="caution">
    <text evidence="3">The sequence shown here is derived from an EMBL/GenBank/DDBJ whole genome shotgun (WGS) entry which is preliminary data.</text>
</comment>
<keyword evidence="1" id="KW-0472">Membrane</keyword>
<dbReference type="AlphaFoldDB" id="A0A2M6WCD6"/>
<accession>A0A2M6WCD6</accession>
<evidence type="ECO:0000313" key="3">
    <source>
        <dbReference type="EMBL" id="PIT90463.1"/>
    </source>
</evidence>
<keyword evidence="1" id="KW-1133">Transmembrane helix</keyword>
<gene>
    <name evidence="3" type="ORF">COU22_02025</name>
</gene>
<dbReference type="Proteomes" id="UP000230543">
    <property type="component" value="Unassembled WGS sequence"/>
</dbReference>
<evidence type="ECO:0000259" key="2">
    <source>
        <dbReference type="Pfam" id="PF14478"/>
    </source>
</evidence>
<protein>
    <recommendedName>
        <fullName evidence="2">Transcobalamin-like C-terminal domain-containing protein</fullName>
    </recommendedName>
</protein>
<evidence type="ECO:0000256" key="1">
    <source>
        <dbReference type="SAM" id="Phobius"/>
    </source>
</evidence>
<dbReference type="InterPro" id="IPR027954">
    <property type="entry name" value="Transcobalamin-like_C"/>
</dbReference>
<reference evidence="4" key="1">
    <citation type="submission" date="2017-09" db="EMBL/GenBank/DDBJ databases">
        <title>Depth-based differentiation of microbial function through sediment-hosted aquifers and enrichment of novel symbionts in the deep terrestrial subsurface.</title>
        <authorList>
            <person name="Probst A.J."/>
            <person name="Ladd B."/>
            <person name="Jarett J.K."/>
            <person name="Geller-Mcgrath D.E."/>
            <person name="Sieber C.M.K."/>
            <person name="Emerson J.B."/>
            <person name="Anantharaman K."/>
            <person name="Thomas B.C."/>
            <person name="Malmstrom R."/>
            <person name="Stieglmeier M."/>
            <person name="Klingl A."/>
            <person name="Woyke T."/>
            <person name="Ryan C.M."/>
            <person name="Banfield J.F."/>
        </authorList>
    </citation>
    <scope>NUCLEOTIDE SEQUENCE [LARGE SCALE GENOMIC DNA]</scope>
</reference>
<organism evidence="3 4">
    <name type="scientific">Candidatus Komeilibacteria bacterium CG10_big_fil_rev_8_21_14_0_10_41_13</name>
    <dbReference type="NCBI Taxonomy" id="1974476"/>
    <lineage>
        <taxon>Bacteria</taxon>
        <taxon>Candidatus Komeiliibacteriota</taxon>
    </lineage>
</organism>
<keyword evidence="1" id="KW-0812">Transmembrane</keyword>
<evidence type="ECO:0000313" key="4">
    <source>
        <dbReference type="Proteomes" id="UP000230543"/>
    </source>
</evidence>
<feature type="domain" description="Transcobalamin-like C-terminal" evidence="2">
    <location>
        <begin position="74"/>
        <end position="147"/>
    </location>
</feature>
<dbReference type="Pfam" id="PF14478">
    <property type="entry name" value="DUF4430"/>
    <property type="match status" value="1"/>
</dbReference>
<sequence length="321" mass="36466">MTSLLFIQNKLTFTPSVDILLLLLHSQTTRNKSMRYNIIFFLILAGLPCLAYSQNVRLQVIVENQLRYNLETTGETALAALQNAGQRQDFLVRTTFYEEFDAYFLTRIGGYQAQGNLGWNFFINGQTTNLSVDQAELNNNDVIIFQLARPRTQDIALRDGWQLISLNTIPDGNWQDNRLSVPGILADLVNQGKIAIVKDNQGRFYSPRNNFSNIPGWNITEGYYVKISSDSRVNLTIEGGTPIPKTLPIQLTEGWNIIPYLARQPMEATEALASINVSLIIAKNARGQFWAPRYRFNNLDQFMPGFGYQVKVENDIILIYP</sequence>
<dbReference type="Gene3D" id="2.170.130.30">
    <property type="match status" value="1"/>
</dbReference>